<keyword evidence="1" id="KW-1133">Transmembrane helix</keyword>
<feature type="transmembrane region" description="Helical" evidence="1">
    <location>
        <begin position="13"/>
        <end position="35"/>
    </location>
</feature>
<evidence type="ECO:0000313" key="2">
    <source>
        <dbReference type="EMBL" id="MXU85891.1"/>
    </source>
</evidence>
<name>A0A6B0U687_IXORI</name>
<sequence>MKTPNKTLVVINLYLYFIVPYVSTLGNGKLVLFVCRHRILNTKIPTLQILLPSSRFHRDRPSLCAGFGFCGNVPGIKFSTAGSNGSLK</sequence>
<accession>A0A6B0U687</accession>
<keyword evidence="1" id="KW-0472">Membrane</keyword>
<dbReference type="EMBL" id="GIFC01003808">
    <property type="protein sequence ID" value="MXU85891.1"/>
    <property type="molecule type" value="Transcribed_RNA"/>
</dbReference>
<evidence type="ECO:0000256" key="1">
    <source>
        <dbReference type="SAM" id="Phobius"/>
    </source>
</evidence>
<keyword evidence="1" id="KW-0812">Transmembrane</keyword>
<protein>
    <submittedName>
        <fullName evidence="2">Putative secreted protein</fullName>
    </submittedName>
</protein>
<organism evidence="2">
    <name type="scientific">Ixodes ricinus</name>
    <name type="common">Common tick</name>
    <name type="synonym">Acarus ricinus</name>
    <dbReference type="NCBI Taxonomy" id="34613"/>
    <lineage>
        <taxon>Eukaryota</taxon>
        <taxon>Metazoa</taxon>
        <taxon>Ecdysozoa</taxon>
        <taxon>Arthropoda</taxon>
        <taxon>Chelicerata</taxon>
        <taxon>Arachnida</taxon>
        <taxon>Acari</taxon>
        <taxon>Parasitiformes</taxon>
        <taxon>Ixodida</taxon>
        <taxon>Ixodoidea</taxon>
        <taxon>Ixodidae</taxon>
        <taxon>Ixodinae</taxon>
        <taxon>Ixodes</taxon>
    </lineage>
</organism>
<dbReference type="AlphaFoldDB" id="A0A6B0U687"/>
<proteinExistence type="predicted"/>
<reference evidence="2" key="1">
    <citation type="submission" date="2019-12" db="EMBL/GenBank/DDBJ databases">
        <title>An insight into the sialome of adult female Ixodes ricinus ticks feeding for 6 days.</title>
        <authorList>
            <person name="Perner J."/>
            <person name="Ribeiro J.M.C."/>
        </authorList>
    </citation>
    <scope>NUCLEOTIDE SEQUENCE</scope>
    <source>
        <strain evidence="2">Semi-engorged</strain>
        <tissue evidence="2">Salivary glands</tissue>
    </source>
</reference>